<organism evidence="1 2">
    <name type="scientific">Pseudoalteromonas undina</name>
    <dbReference type="NCBI Taxonomy" id="43660"/>
    <lineage>
        <taxon>Bacteria</taxon>
        <taxon>Pseudomonadati</taxon>
        <taxon>Pseudomonadota</taxon>
        <taxon>Gammaproteobacteria</taxon>
        <taxon>Alteromonadales</taxon>
        <taxon>Pseudoalteromonadaceae</taxon>
        <taxon>Pseudoalteromonas</taxon>
    </lineage>
</organism>
<dbReference type="EMBL" id="JBAKAX010000248">
    <property type="protein sequence ID" value="MEL0606586.1"/>
    <property type="molecule type" value="Genomic_DNA"/>
</dbReference>
<name>A0ACC6R9S7_9GAMM</name>
<evidence type="ECO:0000313" key="2">
    <source>
        <dbReference type="Proteomes" id="UP001374952"/>
    </source>
</evidence>
<accession>A0ACC6R9S7</accession>
<sequence>MDELFSANGNNGHALFIDCENLATESVKVPDYLNIVIVNSYYPRKLVDSEYNQLRVDCEQSAAKM</sequence>
<protein>
    <submittedName>
        <fullName evidence="1">Galactokinase</fullName>
        <ecNumber evidence="1">2.7.1.6</ecNumber>
    </submittedName>
</protein>
<keyword evidence="2" id="KW-1185">Reference proteome</keyword>
<feature type="non-terminal residue" evidence="1">
    <location>
        <position position="65"/>
    </location>
</feature>
<gene>
    <name evidence="1" type="ORF">V6250_20875</name>
</gene>
<comment type="caution">
    <text evidence="1">The sequence shown here is derived from an EMBL/GenBank/DDBJ whole genome shotgun (WGS) entry which is preliminary data.</text>
</comment>
<keyword evidence="1" id="KW-0808">Transferase</keyword>
<evidence type="ECO:0000313" key="1">
    <source>
        <dbReference type="EMBL" id="MEL0606586.1"/>
    </source>
</evidence>
<dbReference type="EC" id="2.7.1.6" evidence="1"/>
<dbReference type="Proteomes" id="UP001374952">
    <property type="component" value="Unassembled WGS sequence"/>
</dbReference>
<reference evidence="1" key="1">
    <citation type="submission" date="2024-02" db="EMBL/GenBank/DDBJ databases">
        <title>Bacteria isolated from the canopy kelp, Nereocystis luetkeana.</title>
        <authorList>
            <person name="Pfister C.A."/>
            <person name="Younker I.T."/>
            <person name="Light S.H."/>
        </authorList>
    </citation>
    <scope>NUCLEOTIDE SEQUENCE</scope>
    <source>
        <strain evidence="1">TN.2.01</strain>
    </source>
</reference>
<proteinExistence type="predicted"/>